<sequence>MAHKIIDDGIIHLQQPTNVIQTEHTQMEHNQTEHTPNVSYNNNLDTFRDFSETMTTYTTNEEFSFTDNQLGTSTQYYQPTFTTSYYAPQHNSPLDNIQFQNNFTSLNSPQMDNSEIFKLNIPGFKIIVIPNSVNLANLDLQNLFQQDPNSNVVNVTENPQTDFQNTFDYLNDSFDFNKFSD</sequence>
<dbReference type="OrthoDB" id="2335478at2759"/>
<organism evidence="1 2">
    <name type="scientific">Rhizophagus irregularis (strain DAOM 197198w)</name>
    <name type="common">Glomus intraradices</name>
    <dbReference type="NCBI Taxonomy" id="1432141"/>
    <lineage>
        <taxon>Eukaryota</taxon>
        <taxon>Fungi</taxon>
        <taxon>Fungi incertae sedis</taxon>
        <taxon>Mucoromycota</taxon>
        <taxon>Glomeromycotina</taxon>
        <taxon>Glomeromycetes</taxon>
        <taxon>Glomerales</taxon>
        <taxon>Glomeraceae</taxon>
        <taxon>Rhizophagus</taxon>
    </lineage>
</organism>
<comment type="caution">
    <text evidence="1">The sequence shown here is derived from an EMBL/GenBank/DDBJ whole genome shotgun (WGS) entry which is preliminary data.</text>
</comment>
<dbReference type="AlphaFoldDB" id="A0A015IKG7"/>
<reference evidence="1 2" key="1">
    <citation type="submission" date="2014-02" db="EMBL/GenBank/DDBJ databases">
        <title>Single nucleus genome sequencing reveals high similarity among nuclei of an endomycorrhizal fungus.</title>
        <authorList>
            <person name="Lin K."/>
            <person name="Geurts R."/>
            <person name="Zhang Z."/>
            <person name="Limpens E."/>
            <person name="Saunders D.G."/>
            <person name="Mu D."/>
            <person name="Pang E."/>
            <person name="Cao H."/>
            <person name="Cha H."/>
            <person name="Lin T."/>
            <person name="Zhou Q."/>
            <person name="Shang Y."/>
            <person name="Li Y."/>
            <person name="Ivanov S."/>
            <person name="Sharma T."/>
            <person name="Velzen R.V."/>
            <person name="Ruijter N.D."/>
            <person name="Aanen D.K."/>
            <person name="Win J."/>
            <person name="Kamoun S."/>
            <person name="Bisseling T."/>
            <person name="Huang S."/>
        </authorList>
    </citation>
    <scope>NUCLEOTIDE SEQUENCE [LARGE SCALE GENOMIC DNA]</scope>
    <source>
        <strain evidence="2">DAOM197198w</strain>
    </source>
</reference>
<proteinExistence type="predicted"/>
<protein>
    <submittedName>
        <fullName evidence="1">Uncharacterized protein</fullName>
    </submittedName>
</protein>
<dbReference type="HOGENOM" id="CLU_1518657_0_0_1"/>
<evidence type="ECO:0000313" key="2">
    <source>
        <dbReference type="Proteomes" id="UP000022910"/>
    </source>
</evidence>
<dbReference type="Proteomes" id="UP000022910">
    <property type="component" value="Unassembled WGS sequence"/>
</dbReference>
<gene>
    <name evidence="1" type="ORF">RirG_232730</name>
</gene>
<evidence type="ECO:0000313" key="1">
    <source>
        <dbReference type="EMBL" id="EXX54620.1"/>
    </source>
</evidence>
<name>A0A015IKG7_RHIIW</name>
<accession>A0A015IKG7</accession>
<dbReference type="EMBL" id="JEMT01028451">
    <property type="protein sequence ID" value="EXX54620.1"/>
    <property type="molecule type" value="Genomic_DNA"/>
</dbReference>
<keyword evidence="2" id="KW-1185">Reference proteome</keyword>